<protein>
    <submittedName>
        <fullName evidence="2">Uncharacterized protein</fullName>
    </submittedName>
</protein>
<comment type="caution">
    <text evidence="2">The sequence shown here is derived from an EMBL/GenBank/DDBJ whole genome shotgun (WGS) entry which is preliminary data.</text>
</comment>
<feature type="transmembrane region" description="Helical" evidence="1">
    <location>
        <begin position="50"/>
        <end position="74"/>
    </location>
</feature>
<keyword evidence="1" id="KW-0472">Membrane</keyword>
<organism evidence="2 3">
    <name type="scientific">Timema podura</name>
    <name type="common">Walking stick</name>
    <dbReference type="NCBI Taxonomy" id="61482"/>
    <lineage>
        <taxon>Eukaryota</taxon>
        <taxon>Metazoa</taxon>
        <taxon>Ecdysozoa</taxon>
        <taxon>Arthropoda</taxon>
        <taxon>Hexapoda</taxon>
        <taxon>Insecta</taxon>
        <taxon>Pterygota</taxon>
        <taxon>Neoptera</taxon>
        <taxon>Polyneoptera</taxon>
        <taxon>Phasmatodea</taxon>
        <taxon>Timematodea</taxon>
        <taxon>Timematoidea</taxon>
        <taxon>Timematidae</taxon>
        <taxon>Timema</taxon>
    </lineage>
</organism>
<name>A0ABN7P4W9_TIMPD</name>
<dbReference type="Proteomes" id="UP001153148">
    <property type="component" value="Unassembled WGS sequence"/>
</dbReference>
<evidence type="ECO:0000313" key="2">
    <source>
        <dbReference type="EMBL" id="CAG2061461.1"/>
    </source>
</evidence>
<proteinExistence type="predicted"/>
<reference evidence="2" key="1">
    <citation type="submission" date="2021-03" db="EMBL/GenBank/DDBJ databases">
        <authorList>
            <person name="Tran Van P."/>
        </authorList>
    </citation>
    <scope>NUCLEOTIDE SEQUENCE</scope>
</reference>
<sequence length="132" mass="15105">MKPWIKSVRIYRVVCEPLHGGENASKGYPNINLKGGKWWAQSYKSFRYKIYLKVTCSSFHVASIVFLIALTYVFCKPASPLDVVDTCLFTCDYCFKGEVLLKCANECLEQGGEISQTWLKTCPYFGQPLYFD</sequence>
<keyword evidence="1" id="KW-0812">Transmembrane</keyword>
<accession>A0ABN7P4W9</accession>
<dbReference type="EMBL" id="CAJPIN010015951">
    <property type="protein sequence ID" value="CAG2061461.1"/>
    <property type="molecule type" value="Genomic_DNA"/>
</dbReference>
<evidence type="ECO:0000256" key="1">
    <source>
        <dbReference type="SAM" id="Phobius"/>
    </source>
</evidence>
<keyword evidence="3" id="KW-1185">Reference proteome</keyword>
<keyword evidence="1" id="KW-1133">Transmembrane helix</keyword>
<evidence type="ECO:0000313" key="3">
    <source>
        <dbReference type="Proteomes" id="UP001153148"/>
    </source>
</evidence>
<gene>
    <name evidence="2" type="ORF">TPAB3V08_LOCUS8415</name>
</gene>